<reference evidence="6 7" key="1">
    <citation type="submission" date="2018-01" db="EMBL/GenBank/DDBJ databases">
        <title>Denitrification phenotypes of diverse strains of Pseudomonas stutzeri.</title>
        <authorList>
            <person name="Milligan D.A."/>
            <person name="Bergaust L."/>
            <person name="Bakken L.R."/>
            <person name="Frostegard A."/>
        </authorList>
    </citation>
    <scope>NUCLEOTIDE SEQUENCE [LARGE SCALE GENOMIC DNA]</scope>
    <source>
        <strain evidence="6 7">24a75</strain>
    </source>
</reference>
<dbReference type="InterPro" id="IPR014729">
    <property type="entry name" value="Rossmann-like_a/b/a_fold"/>
</dbReference>
<dbReference type="PRINTS" id="PR01438">
    <property type="entry name" value="UNVRSLSTRESS"/>
</dbReference>
<evidence type="ECO:0000313" key="6">
    <source>
        <dbReference type="EMBL" id="PNG11188.1"/>
    </source>
</evidence>
<proteinExistence type="inferred from homology"/>
<evidence type="ECO:0000259" key="5">
    <source>
        <dbReference type="Pfam" id="PF00582"/>
    </source>
</evidence>
<comment type="subcellular location">
    <subcellularLocation>
        <location evidence="1">Cytoplasm</location>
    </subcellularLocation>
</comment>
<dbReference type="InterPro" id="IPR006015">
    <property type="entry name" value="Universal_stress_UspA"/>
</dbReference>
<name>A0A2N8T8X1_STUST</name>
<dbReference type="PANTHER" id="PTHR46268:SF23">
    <property type="entry name" value="UNIVERSAL STRESS PROTEIN A-RELATED"/>
    <property type="match status" value="1"/>
</dbReference>
<protein>
    <submittedName>
        <fullName evidence="6">Universal stress protein</fullName>
    </submittedName>
</protein>
<evidence type="ECO:0000313" key="7">
    <source>
        <dbReference type="Proteomes" id="UP000236023"/>
    </source>
</evidence>
<feature type="domain" description="UspA" evidence="5">
    <location>
        <begin position="1"/>
        <end position="123"/>
    </location>
</feature>
<dbReference type="EMBL" id="POUT01000001">
    <property type="protein sequence ID" value="PNG11188.1"/>
    <property type="molecule type" value="Genomic_DNA"/>
</dbReference>
<dbReference type="CDD" id="cd00293">
    <property type="entry name" value="USP-like"/>
    <property type="match status" value="2"/>
</dbReference>
<evidence type="ECO:0000256" key="1">
    <source>
        <dbReference type="ARBA" id="ARBA00004496"/>
    </source>
</evidence>
<dbReference type="GO" id="GO:0005737">
    <property type="term" value="C:cytoplasm"/>
    <property type="evidence" value="ECO:0007669"/>
    <property type="project" value="UniProtKB-SubCell"/>
</dbReference>
<evidence type="ECO:0000256" key="3">
    <source>
        <dbReference type="ARBA" id="ARBA00011738"/>
    </source>
</evidence>
<evidence type="ECO:0000256" key="2">
    <source>
        <dbReference type="ARBA" id="ARBA00008791"/>
    </source>
</evidence>
<dbReference type="Proteomes" id="UP000236023">
    <property type="component" value="Unassembled WGS sequence"/>
</dbReference>
<sequence length="265" mass="28743">MVQHILVAHDLTPEADRALQRGAQLARQSGARLSLLHVLDERDNGADEVAARSLLQNRLQHNGLGDQQPWLRRGNPVEEVLTQARGLEADLLVLGRHHRDSTQGFAGTTLERILLATPAPLLLAIAPAETPYSQALAALDFSPCATRALQCAWRLLPAGAELHALNVDEVAEVHGPDESGLALQQELFDQLLEDIQAWLPDSGVRLSYSLYQGERSNCLEAAIGELQPQLLALGGHSRGELSSALLGSLTRQFLDQPPCDVLVAR</sequence>
<evidence type="ECO:0000256" key="4">
    <source>
        <dbReference type="ARBA" id="ARBA00022490"/>
    </source>
</evidence>
<keyword evidence="4" id="KW-0963">Cytoplasm</keyword>
<comment type="caution">
    <text evidence="6">The sequence shown here is derived from an EMBL/GenBank/DDBJ whole genome shotgun (WGS) entry which is preliminary data.</text>
</comment>
<comment type="subunit">
    <text evidence="3">Homodimer.</text>
</comment>
<dbReference type="Pfam" id="PF00582">
    <property type="entry name" value="Usp"/>
    <property type="match status" value="2"/>
</dbReference>
<accession>A0A2N8T8X1</accession>
<organism evidence="6 7">
    <name type="scientific">Stutzerimonas stutzeri</name>
    <name type="common">Pseudomonas stutzeri</name>
    <dbReference type="NCBI Taxonomy" id="316"/>
    <lineage>
        <taxon>Bacteria</taxon>
        <taxon>Pseudomonadati</taxon>
        <taxon>Pseudomonadota</taxon>
        <taxon>Gammaproteobacteria</taxon>
        <taxon>Pseudomonadales</taxon>
        <taxon>Pseudomonadaceae</taxon>
        <taxon>Stutzerimonas</taxon>
    </lineage>
</organism>
<dbReference type="SUPFAM" id="SSF52402">
    <property type="entry name" value="Adenine nucleotide alpha hydrolases-like"/>
    <property type="match status" value="2"/>
</dbReference>
<dbReference type="AlphaFoldDB" id="A0A2N8T8X1"/>
<dbReference type="PANTHER" id="PTHR46268">
    <property type="entry name" value="STRESS RESPONSE PROTEIN NHAX"/>
    <property type="match status" value="1"/>
</dbReference>
<comment type="similarity">
    <text evidence="2">Belongs to the universal stress protein A family.</text>
</comment>
<dbReference type="InterPro" id="IPR006016">
    <property type="entry name" value="UspA"/>
</dbReference>
<dbReference type="RefSeq" id="WP_102892935.1">
    <property type="nucleotide sequence ID" value="NZ_JAMOHU010000031.1"/>
</dbReference>
<gene>
    <name evidence="6" type="ORF">CXK94_01000</name>
</gene>
<dbReference type="Gene3D" id="3.40.50.620">
    <property type="entry name" value="HUPs"/>
    <property type="match status" value="2"/>
</dbReference>
<feature type="domain" description="UspA" evidence="5">
    <location>
        <begin position="132"/>
        <end position="265"/>
    </location>
</feature>